<keyword evidence="2" id="KW-0812">Transmembrane</keyword>
<dbReference type="Proteomes" id="UP001596388">
    <property type="component" value="Unassembled WGS sequence"/>
</dbReference>
<feature type="transmembrane region" description="Helical" evidence="2">
    <location>
        <begin position="32"/>
        <end position="53"/>
    </location>
</feature>
<feature type="compositionally biased region" description="Basic and acidic residues" evidence="1">
    <location>
        <begin position="12"/>
        <end position="25"/>
    </location>
</feature>
<name>A0ABD5X1L4_9EURY</name>
<organism evidence="3 4">
    <name type="scientific">Halobaculum marinum</name>
    <dbReference type="NCBI Taxonomy" id="3031996"/>
    <lineage>
        <taxon>Archaea</taxon>
        <taxon>Methanobacteriati</taxon>
        <taxon>Methanobacteriota</taxon>
        <taxon>Stenosarchaea group</taxon>
        <taxon>Halobacteria</taxon>
        <taxon>Halobacteriales</taxon>
        <taxon>Haloferacaceae</taxon>
        <taxon>Halobaculum</taxon>
    </lineage>
</organism>
<dbReference type="Pfam" id="PF23924">
    <property type="entry name" value="DUF7263"/>
    <property type="match status" value="1"/>
</dbReference>
<dbReference type="EMBL" id="JBHTAG010000003">
    <property type="protein sequence ID" value="MFC7097699.1"/>
    <property type="molecule type" value="Genomic_DNA"/>
</dbReference>
<evidence type="ECO:0000256" key="1">
    <source>
        <dbReference type="SAM" id="MobiDB-lite"/>
    </source>
</evidence>
<sequence>MTASDPTVGTVDVDRDHDRNRDSGTDRGQANLAALVAALVVLTATTGVTLALADGALAGADRRPTERRAAVATTDRLTAADSPLTRRANVLNANAVDALTPDDLVEHVPPLTNAAVRIRLGDRAVVERGDPDDGVTFRRIVLVAAPEERTRTVDANRSLALPRRTGTLRLDFGDAAVETVHVNGRVVLHRPGGLRGVETVSASRRETLTVAFDENATGQVAVTYVPEVTHKTTLEVTVDA</sequence>
<dbReference type="GeneID" id="79271392"/>
<gene>
    <name evidence="3" type="ORF">ACFQKD_10315</name>
</gene>
<feature type="region of interest" description="Disordered" evidence="1">
    <location>
        <begin position="1"/>
        <end position="26"/>
    </location>
</feature>
<dbReference type="InterPro" id="IPR055687">
    <property type="entry name" value="DUF7263"/>
</dbReference>
<evidence type="ECO:0008006" key="5">
    <source>
        <dbReference type="Google" id="ProtNLM"/>
    </source>
</evidence>
<evidence type="ECO:0000313" key="4">
    <source>
        <dbReference type="Proteomes" id="UP001596388"/>
    </source>
</evidence>
<keyword evidence="2" id="KW-0472">Membrane</keyword>
<proteinExistence type="predicted"/>
<reference evidence="3 4" key="1">
    <citation type="journal article" date="2019" name="Int. J. Syst. Evol. Microbiol.">
        <title>The Global Catalogue of Microorganisms (GCM) 10K type strain sequencing project: providing services to taxonomists for standard genome sequencing and annotation.</title>
        <authorList>
            <consortium name="The Broad Institute Genomics Platform"/>
            <consortium name="The Broad Institute Genome Sequencing Center for Infectious Disease"/>
            <person name="Wu L."/>
            <person name="Ma J."/>
        </authorList>
    </citation>
    <scope>NUCLEOTIDE SEQUENCE [LARGE SCALE GENOMIC DNA]</scope>
    <source>
        <strain evidence="3 4">DT55</strain>
    </source>
</reference>
<keyword evidence="2" id="KW-1133">Transmembrane helix</keyword>
<dbReference type="AlphaFoldDB" id="A0ABD5X1L4"/>
<evidence type="ECO:0000256" key="2">
    <source>
        <dbReference type="SAM" id="Phobius"/>
    </source>
</evidence>
<accession>A0ABD5X1L4</accession>
<evidence type="ECO:0000313" key="3">
    <source>
        <dbReference type="EMBL" id="MFC7097699.1"/>
    </source>
</evidence>
<protein>
    <recommendedName>
        <fullName evidence="5">Secreted glycoprotein</fullName>
    </recommendedName>
</protein>
<dbReference type="RefSeq" id="WP_276237807.1">
    <property type="nucleotide sequence ID" value="NZ_CP119989.1"/>
</dbReference>
<keyword evidence="4" id="KW-1185">Reference proteome</keyword>
<comment type="caution">
    <text evidence="3">The sequence shown here is derived from an EMBL/GenBank/DDBJ whole genome shotgun (WGS) entry which is preliminary data.</text>
</comment>